<protein>
    <submittedName>
        <fullName evidence="1">Uncharacterized protein</fullName>
    </submittedName>
</protein>
<accession>A0A4Y6EGF8</accession>
<keyword evidence="2" id="KW-1185">Reference proteome</keyword>
<evidence type="ECO:0000313" key="2">
    <source>
        <dbReference type="Proteomes" id="UP000317451"/>
    </source>
</evidence>
<name>A0A4Y6EGF8_9CAUD</name>
<evidence type="ECO:0000313" key="1">
    <source>
        <dbReference type="EMBL" id="QDF17816.1"/>
    </source>
</evidence>
<dbReference type="EMBL" id="MK801727">
    <property type="protein sequence ID" value="QDF17816.1"/>
    <property type="molecule type" value="Genomic_DNA"/>
</dbReference>
<gene>
    <name evidence="1" type="primary">55</name>
    <name evidence="1" type="ORF">SEA_THANKYOUJORDI_55</name>
</gene>
<organism evidence="1 2">
    <name type="scientific">Gordonia phage ThankyouJordi</name>
    <dbReference type="NCBI Taxonomy" id="2571252"/>
    <lineage>
        <taxon>Viruses</taxon>
        <taxon>Duplodnaviria</taxon>
        <taxon>Heunggongvirae</taxon>
        <taxon>Uroviricota</taxon>
        <taxon>Caudoviricetes</taxon>
        <taxon>Nymbaxtervirinae</taxon>
        <taxon>Nymphadoravirus</taxon>
        <taxon>Nymphadoravirus thankyoujordi</taxon>
    </lineage>
</organism>
<reference evidence="1 2" key="1">
    <citation type="submission" date="2019-04" db="EMBL/GenBank/DDBJ databases">
        <authorList>
            <person name="Akwuole F.N."/>
            <person name="Carreras A.M."/>
            <person name="Grubb S.R."/>
            <person name="Yaffe J.A."/>
            <person name="Butela K.A."/>
            <person name="Garlena R.A."/>
            <person name="Russell D.A."/>
            <person name="Pope W.H."/>
            <person name="Jacobs-Sera D."/>
            <person name="Hatfull G.F."/>
        </authorList>
    </citation>
    <scope>NUCLEOTIDE SEQUENCE [LARGE SCALE GENOMIC DNA]</scope>
</reference>
<proteinExistence type="predicted"/>
<dbReference type="RefSeq" id="YP_010652755.1">
    <property type="nucleotide sequence ID" value="NC_070789.1"/>
</dbReference>
<dbReference type="KEGG" id="vg:77928579"/>
<dbReference type="GeneID" id="77928579"/>
<sequence>MTRCIACGKPIVLINYDKARGVVGLTQAWVHRSRWVRHRPIPPEGRS</sequence>
<dbReference type="Proteomes" id="UP000317451">
    <property type="component" value="Segment"/>
</dbReference>